<evidence type="ECO:0000256" key="1">
    <source>
        <dbReference type="ARBA" id="ARBA00004651"/>
    </source>
</evidence>
<feature type="transmembrane region" description="Helical" evidence="9">
    <location>
        <begin position="234"/>
        <end position="252"/>
    </location>
</feature>
<feature type="transmembrane region" description="Helical" evidence="9">
    <location>
        <begin position="393"/>
        <end position="414"/>
    </location>
</feature>
<keyword evidence="6 9" id="KW-1133">Transmembrane helix</keyword>
<feature type="transmembrane region" description="Helical" evidence="9">
    <location>
        <begin position="165"/>
        <end position="182"/>
    </location>
</feature>
<sequence>MTVTTHTAGPDNRGDSPVDHPHPVVVQRLTVRGRAGLALLLLGTAAAYLVNLSAGGYGNSFYAAAAQAGAQNWEAFFFGSSDAGNSVTVDKTPLSLWPSALAVKLFGLSSWSILVPYVLVGVAAVALLWSVVRRYAGVPAAFVAAVVLATTPVTVLMFRYNNPDVLLVLLMIAALWAVLRCCEDGRWRWAVAAGVFIGLGFLAKQLQVVLVVPGLVLAFIVASPRSWKVRAGQLLAALGAAVVSAGWYLAVVELWPEDSRPYIGGSQNNSIIELTLGYNGLGRINGDETGAVTGGGGRGAGMPGGAEAGGGFGAAGGPTGMWGETGILRMFEPAQGGQIAWLIPAALILAVAVLVVVRRRPRTDLLRASVLAWSGWLIVTGIVFSFMQGIFHQYYTVALSPAVAALVGTGTVTLWKHRKESRWTPWVLAIVVTVTTVWSYILLDRTPDFVPWLKFVVVVCGLVSTVALAAVALGVTGKAVAAVAVIAGGTAGLAGPVAYSVDTLATAHSGAIVTAGPEVSSGFGPGGRPGGAGGPGRMQDGMAGGMGGEVPSAGRDDGSGQLPAPGGGGQAGGLPGGQAGGLPGGQAGGLPGGQAGGPGGLNGASADAEVVDLLEQDSGSYVWAAAAVGSQTAAEYQLATGEPVMSVGGYNGSDPTPTLEQFKDYVREGKIHYFLGSGTGGRGQQMGGSTVSTEISEWVADNFTAVEKGGMTVYDLSVTSD</sequence>
<feature type="region of interest" description="Disordered" evidence="8">
    <location>
        <begin position="1"/>
        <end position="21"/>
    </location>
</feature>
<evidence type="ECO:0000313" key="13">
    <source>
        <dbReference type="Proteomes" id="UP000247696"/>
    </source>
</evidence>
<evidence type="ECO:0000256" key="5">
    <source>
        <dbReference type="ARBA" id="ARBA00022692"/>
    </source>
</evidence>
<feature type="compositionally biased region" description="Gly residues" evidence="8">
    <location>
        <begin position="565"/>
        <end position="602"/>
    </location>
</feature>
<dbReference type="GO" id="GO:0005886">
    <property type="term" value="C:plasma membrane"/>
    <property type="evidence" value="ECO:0007669"/>
    <property type="project" value="UniProtKB-SubCell"/>
</dbReference>
<evidence type="ECO:0000259" key="11">
    <source>
        <dbReference type="Pfam" id="PF24878"/>
    </source>
</evidence>
<feature type="domain" description="Glycosyltransferase RgtA/B/C/D-like" evidence="10">
    <location>
        <begin position="90"/>
        <end position="245"/>
    </location>
</feature>
<keyword evidence="2" id="KW-1003">Cell membrane</keyword>
<evidence type="ECO:0000256" key="6">
    <source>
        <dbReference type="ARBA" id="ARBA00022989"/>
    </source>
</evidence>
<keyword evidence="13" id="KW-1185">Reference proteome</keyword>
<dbReference type="GO" id="GO:0009103">
    <property type="term" value="P:lipopolysaccharide biosynthetic process"/>
    <property type="evidence" value="ECO:0007669"/>
    <property type="project" value="UniProtKB-ARBA"/>
</dbReference>
<reference evidence="13" key="1">
    <citation type="submission" date="2017-11" db="EMBL/GenBank/DDBJ databases">
        <title>Otitis media/interna in a cat caused by the recently described species Corynebacterium provencense.</title>
        <authorList>
            <person name="Kittl S."/>
            <person name="Brodard I."/>
            <person name="Rychener L."/>
            <person name="Jores J."/>
            <person name="Roosje P."/>
            <person name="Gobeli Brawand S."/>
        </authorList>
    </citation>
    <scope>NUCLEOTIDE SEQUENCE [LARGE SCALE GENOMIC DNA]</scope>
    <source>
        <strain evidence="13">17KM38</strain>
    </source>
</reference>
<dbReference type="OrthoDB" id="5241882at2"/>
<feature type="transmembrane region" description="Helical" evidence="9">
    <location>
        <begin position="480"/>
        <end position="499"/>
    </location>
</feature>
<dbReference type="Pfam" id="PF24878">
    <property type="entry name" value="YkcB_C"/>
    <property type="match status" value="1"/>
</dbReference>
<evidence type="ECO:0000256" key="7">
    <source>
        <dbReference type="ARBA" id="ARBA00023136"/>
    </source>
</evidence>
<dbReference type="InterPro" id="IPR038731">
    <property type="entry name" value="RgtA/B/C-like"/>
</dbReference>
<proteinExistence type="predicted"/>
<dbReference type="AlphaFoldDB" id="A0A2Z3YQ82"/>
<feature type="compositionally biased region" description="Gly residues" evidence="8">
    <location>
        <begin position="523"/>
        <end position="548"/>
    </location>
</feature>
<evidence type="ECO:0000259" key="10">
    <source>
        <dbReference type="Pfam" id="PF13231"/>
    </source>
</evidence>
<protein>
    <submittedName>
        <fullName evidence="12">Uncharacterized protein</fullName>
    </submittedName>
</protein>
<feature type="transmembrane region" description="Helical" evidence="9">
    <location>
        <begin position="209"/>
        <end position="227"/>
    </location>
</feature>
<gene>
    <name evidence="12" type="ORF">Csp1_21650</name>
</gene>
<keyword evidence="4" id="KW-0808">Transferase</keyword>
<feature type="transmembrane region" description="Helical" evidence="9">
    <location>
        <begin position="136"/>
        <end position="159"/>
    </location>
</feature>
<evidence type="ECO:0000313" key="12">
    <source>
        <dbReference type="EMBL" id="AWT26918.1"/>
    </source>
</evidence>
<keyword evidence="5 9" id="KW-0812">Transmembrane</keyword>
<evidence type="ECO:0000256" key="8">
    <source>
        <dbReference type="SAM" id="MobiDB-lite"/>
    </source>
</evidence>
<feature type="transmembrane region" description="Helical" evidence="9">
    <location>
        <begin position="339"/>
        <end position="357"/>
    </location>
</feature>
<dbReference type="EMBL" id="CP024988">
    <property type="protein sequence ID" value="AWT26918.1"/>
    <property type="molecule type" value="Genomic_DNA"/>
</dbReference>
<dbReference type="InterPro" id="IPR056785">
    <property type="entry name" value="YkcA/B-like_C"/>
</dbReference>
<dbReference type="GO" id="GO:0010041">
    <property type="term" value="P:response to iron(III) ion"/>
    <property type="evidence" value="ECO:0007669"/>
    <property type="project" value="TreeGrafter"/>
</dbReference>
<evidence type="ECO:0000256" key="3">
    <source>
        <dbReference type="ARBA" id="ARBA00022676"/>
    </source>
</evidence>
<evidence type="ECO:0000256" key="2">
    <source>
        <dbReference type="ARBA" id="ARBA00022475"/>
    </source>
</evidence>
<dbReference type="PANTHER" id="PTHR33908:SF3">
    <property type="entry name" value="UNDECAPRENYL PHOSPHATE-ALPHA-4-AMINO-4-DEOXY-L-ARABINOSE ARABINOSYL TRANSFERASE"/>
    <property type="match status" value="1"/>
</dbReference>
<feature type="domain" description="Putative mannosyltransferase YkcA/B-like C-terminal" evidence="11">
    <location>
        <begin position="611"/>
        <end position="702"/>
    </location>
</feature>
<dbReference type="RefSeq" id="WP_110481930.1">
    <property type="nucleotide sequence ID" value="NZ_CP024988.1"/>
</dbReference>
<dbReference type="KEGG" id="cpre:Csp1_21650"/>
<dbReference type="GO" id="GO:0016763">
    <property type="term" value="F:pentosyltransferase activity"/>
    <property type="evidence" value="ECO:0007669"/>
    <property type="project" value="TreeGrafter"/>
</dbReference>
<name>A0A2Z3YQ82_9CORY</name>
<dbReference type="Proteomes" id="UP000247696">
    <property type="component" value="Chromosome"/>
</dbReference>
<feature type="transmembrane region" description="Helical" evidence="9">
    <location>
        <begin position="187"/>
        <end position="203"/>
    </location>
</feature>
<feature type="transmembrane region" description="Helical" evidence="9">
    <location>
        <begin position="449"/>
        <end position="473"/>
    </location>
</feature>
<evidence type="ECO:0000256" key="4">
    <source>
        <dbReference type="ARBA" id="ARBA00022679"/>
    </source>
</evidence>
<feature type="transmembrane region" description="Helical" evidence="9">
    <location>
        <begin position="105"/>
        <end position="129"/>
    </location>
</feature>
<feature type="region of interest" description="Disordered" evidence="8">
    <location>
        <begin position="516"/>
        <end position="603"/>
    </location>
</feature>
<dbReference type="STRING" id="1737425.GCA_900049755_01177"/>
<feature type="transmembrane region" description="Helical" evidence="9">
    <location>
        <begin position="369"/>
        <end position="387"/>
    </location>
</feature>
<feature type="transmembrane region" description="Helical" evidence="9">
    <location>
        <begin position="426"/>
        <end position="443"/>
    </location>
</feature>
<dbReference type="InterPro" id="IPR050297">
    <property type="entry name" value="LipidA_mod_glycosyltrf_83"/>
</dbReference>
<dbReference type="Pfam" id="PF13231">
    <property type="entry name" value="PMT_2"/>
    <property type="match status" value="1"/>
</dbReference>
<feature type="compositionally biased region" description="Basic and acidic residues" evidence="8">
    <location>
        <begin position="12"/>
        <end position="21"/>
    </location>
</feature>
<organism evidence="12 13">
    <name type="scientific">Corynebacterium provencense</name>
    <dbReference type="NCBI Taxonomy" id="1737425"/>
    <lineage>
        <taxon>Bacteria</taxon>
        <taxon>Bacillati</taxon>
        <taxon>Actinomycetota</taxon>
        <taxon>Actinomycetes</taxon>
        <taxon>Mycobacteriales</taxon>
        <taxon>Corynebacteriaceae</taxon>
        <taxon>Corynebacterium</taxon>
    </lineage>
</organism>
<dbReference type="PANTHER" id="PTHR33908">
    <property type="entry name" value="MANNOSYLTRANSFERASE YKCB-RELATED"/>
    <property type="match status" value="1"/>
</dbReference>
<keyword evidence="7 9" id="KW-0472">Membrane</keyword>
<keyword evidence="3" id="KW-0328">Glycosyltransferase</keyword>
<accession>A0A2Z3YQ82</accession>
<feature type="transmembrane region" description="Helical" evidence="9">
    <location>
        <begin position="37"/>
        <end position="57"/>
    </location>
</feature>
<evidence type="ECO:0000256" key="9">
    <source>
        <dbReference type="SAM" id="Phobius"/>
    </source>
</evidence>
<comment type="subcellular location">
    <subcellularLocation>
        <location evidence="1">Cell membrane</location>
        <topology evidence="1">Multi-pass membrane protein</topology>
    </subcellularLocation>
</comment>